<dbReference type="GO" id="GO:0045892">
    <property type="term" value="P:negative regulation of DNA-templated transcription"/>
    <property type="evidence" value="ECO:0007669"/>
    <property type="project" value="TreeGrafter"/>
</dbReference>
<proteinExistence type="predicted"/>
<dbReference type="SUPFAM" id="SSF46785">
    <property type="entry name" value="Winged helix' DNA-binding domain"/>
    <property type="match status" value="1"/>
</dbReference>
<dbReference type="PRINTS" id="PR00035">
    <property type="entry name" value="HTHGNTR"/>
</dbReference>
<dbReference type="PROSITE" id="PS50949">
    <property type="entry name" value="HTH_GNTR"/>
    <property type="match status" value="1"/>
</dbReference>
<keyword evidence="3" id="KW-0804">Transcription</keyword>
<dbReference type="InterPro" id="IPR050679">
    <property type="entry name" value="Bact_HTH_transcr_reg"/>
</dbReference>
<organism evidence="5 6">
    <name type="scientific">Nonomuraea rhodomycinica</name>
    <dbReference type="NCBI Taxonomy" id="1712872"/>
    <lineage>
        <taxon>Bacteria</taxon>
        <taxon>Bacillati</taxon>
        <taxon>Actinomycetota</taxon>
        <taxon>Actinomycetes</taxon>
        <taxon>Streptosporangiales</taxon>
        <taxon>Streptosporangiaceae</taxon>
        <taxon>Nonomuraea</taxon>
    </lineage>
</organism>
<keyword evidence="2" id="KW-0238">DNA-binding</keyword>
<dbReference type="GO" id="GO:0003677">
    <property type="term" value="F:DNA binding"/>
    <property type="evidence" value="ECO:0007669"/>
    <property type="project" value="UniProtKB-KW"/>
</dbReference>
<dbReference type="SUPFAM" id="SSF64288">
    <property type="entry name" value="Chorismate lyase-like"/>
    <property type="match status" value="1"/>
</dbReference>
<dbReference type="Pfam" id="PF00392">
    <property type="entry name" value="GntR"/>
    <property type="match status" value="1"/>
</dbReference>
<keyword evidence="6" id="KW-1185">Reference proteome</keyword>
<feature type="domain" description="HTH gntR-type" evidence="4">
    <location>
        <begin position="7"/>
        <end position="75"/>
    </location>
</feature>
<dbReference type="InterPro" id="IPR028978">
    <property type="entry name" value="Chorismate_lyase_/UTRA_dom_sf"/>
</dbReference>
<dbReference type="AlphaFoldDB" id="A0A7Y6IK51"/>
<accession>A0A7Y6IK51</accession>
<dbReference type="RefSeq" id="WP_175599117.1">
    <property type="nucleotide sequence ID" value="NZ_JABWGO010000001.1"/>
</dbReference>
<dbReference type="CDD" id="cd07377">
    <property type="entry name" value="WHTH_GntR"/>
    <property type="match status" value="1"/>
</dbReference>
<dbReference type="EMBL" id="JABWGO010000001">
    <property type="protein sequence ID" value="NUW39598.1"/>
    <property type="molecule type" value="Genomic_DNA"/>
</dbReference>
<dbReference type="PANTHER" id="PTHR44846">
    <property type="entry name" value="MANNOSYL-D-GLYCERATE TRANSPORT/METABOLISM SYSTEM REPRESSOR MNGR-RELATED"/>
    <property type="match status" value="1"/>
</dbReference>
<dbReference type="PANTHER" id="PTHR44846:SF1">
    <property type="entry name" value="MANNOSYL-D-GLYCERATE TRANSPORT_METABOLISM SYSTEM REPRESSOR MNGR-RELATED"/>
    <property type="match status" value="1"/>
</dbReference>
<dbReference type="SMART" id="SM00345">
    <property type="entry name" value="HTH_GNTR"/>
    <property type="match status" value="1"/>
</dbReference>
<dbReference type="Gene3D" id="1.10.10.10">
    <property type="entry name" value="Winged helix-like DNA-binding domain superfamily/Winged helix DNA-binding domain"/>
    <property type="match status" value="1"/>
</dbReference>
<dbReference type="InterPro" id="IPR036390">
    <property type="entry name" value="WH_DNA-bd_sf"/>
</dbReference>
<evidence type="ECO:0000256" key="2">
    <source>
        <dbReference type="ARBA" id="ARBA00023125"/>
    </source>
</evidence>
<comment type="caution">
    <text evidence="5">The sequence shown here is derived from an EMBL/GenBank/DDBJ whole genome shotgun (WGS) entry which is preliminary data.</text>
</comment>
<evidence type="ECO:0000313" key="6">
    <source>
        <dbReference type="Proteomes" id="UP000546126"/>
    </source>
</evidence>
<evidence type="ECO:0000313" key="5">
    <source>
        <dbReference type="EMBL" id="NUW39598.1"/>
    </source>
</evidence>
<reference evidence="5 6" key="1">
    <citation type="submission" date="2020-06" db="EMBL/GenBank/DDBJ databases">
        <authorList>
            <person name="Chanama M."/>
        </authorList>
    </citation>
    <scope>NUCLEOTIDE SEQUENCE [LARGE SCALE GENOMIC DNA]</scope>
    <source>
        <strain evidence="5 6">TBRC6557</strain>
    </source>
</reference>
<dbReference type="InterPro" id="IPR000524">
    <property type="entry name" value="Tscrpt_reg_HTH_GntR"/>
</dbReference>
<dbReference type="Gene3D" id="3.40.1410.10">
    <property type="entry name" value="Chorismate lyase-like"/>
    <property type="match status" value="1"/>
</dbReference>
<evidence type="ECO:0000256" key="1">
    <source>
        <dbReference type="ARBA" id="ARBA00023015"/>
    </source>
</evidence>
<sequence length="281" mass="31473">MTDEKAAARWRIIADLLRTDVLQDHYKPGQALPGEAFLAAEYATSRPTIRKAIAQLVGEGLLTVAHGRGTFVRPTPDRRLIQLGGTEREDLLSPGYDPAQQGWEHVTVASDAERIAAGLPAIAPIFMSIEGSRADILGVRRGRMSIYRYAHWQHSKTHARIHLSSYVIADHVGTVTADENGRPYLDDEIPCEEYYAHLERTYGPLRWITTVHAQMPYGETWEDLNMEPIGTPLLIVRRVMLSNDRRPLEYTEIEAPADRFEALPAAEIEQAGGDSQIILRV</sequence>
<keyword evidence="1" id="KW-0805">Transcription regulation</keyword>
<protein>
    <submittedName>
        <fullName evidence="5">GntR family transcriptional regulator</fullName>
    </submittedName>
</protein>
<dbReference type="InterPro" id="IPR036388">
    <property type="entry name" value="WH-like_DNA-bd_sf"/>
</dbReference>
<dbReference type="Proteomes" id="UP000546126">
    <property type="component" value="Unassembled WGS sequence"/>
</dbReference>
<name>A0A7Y6IK51_9ACTN</name>
<evidence type="ECO:0000259" key="4">
    <source>
        <dbReference type="PROSITE" id="PS50949"/>
    </source>
</evidence>
<evidence type="ECO:0000256" key="3">
    <source>
        <dbReference type="ARBA" id="ARBA00023163"/>
    </source>
</evidence>
<dbReference type="GO" id="GO:0003700">
    <property type="term" value="F:DNA-binding transcription factor activity"/>
    <property type="evidence" value="ECO:0007669"/>
    <property type="project" value="InterPro"/>
</dbReference>
<gene>
    <name evidence="5" type="ORF">HT134_05550</name>
</gene>